<reference evidence="2" key="1">
    <citation type="journal article" date="2019" name="Int. J. Syst. Evol. Microbiol.">
        <title>The Global Catalogue of Microorganisms (GCM) 10K type strain sequencing project: providing services to taxonomists for standard genome sequencing and annotation.</title>
        <authorList>
            <consortium name="The Broad Institute Genomics Platform"/>
            <consortium name="The Broad Institute Genome Sequencing Center for Infectious Disease"/>
            <person name="Wu L."/>
            <person name="Ma J."/>
        </authorList>
    </citation>
    <scope>NUCLEOTIDE SEQUENCE [LARGE SCALE GENOMIC DNA]</scope>
    <source>
        <strain evidence="2">DFY41</strain>
    </source>
</reference>
<evidence type="ECO:0000313" key="1">
    <source>
        <dbReference type="EMBL" id="MFC5176549.1"/>
    </source>
</evidence>
<comment type="caution">
    <text evidence="1">The sequence shown here is derived from an EMBL/GenBank/DDBJ whole genome shotgun (WGS) entry which is preliminary data.</text>
</comment>
<name>A0ABW0BGW2_9ACTN</name>
<proteinExistence type="predicted"/>
<dbReference type="Proteomes" id="UP001596087">
    <property type="component" value="Unassembled WGS sequence"/>
</dbReference>
<gene>
    <name evidence="1" type="ORF">ACFPGP_07685</name>
</gene>
<organism evidence="1 2">
    <name type="scientific">Nocardioides taihuensis</name>
    <dbReference type="NCBI Taxonomy" id="1835606"/>
    <lineage>
        <taxon>Bacteria</taxon>
        <taxon>Bacillati</taxon>
        <taxon>Actinomycetota</taxon>
        <taxon>Actinomycetes</taxon>
        <taxon>Propionibacteriales</taxon>
        <taxon>Nocardioidaceae</taxon>
        <taxon>Nocardioides</taxon>
    </lineage>
</organism>
<evidence type="ECO:0008006" key="3">
    <source>
        <dbReference type="Google" id="ProtNLM"/>
    </source>
</evidence>
<protein>
    <recommendedName>
        <fullName evidence="3">TRAM domain-containing protein</fullName>
    </recommendedName>
</protein>
<dbReference type="RefSeq" id="WP_378588951.1">
    <property type="nucleotide sequence ID" value="NZ_JBHSKD010000007.1"/>
</dbReference>
<evidence type="ECO:0000313" key="2">
    <source>
        <dbReference type="Proteomes" id="UP001596087"/>
    </source>
</evidence>
<sequence>MNVMAAPNRSVITARTELVEGVEGQPKWYLTVEVLGAEAVEGGLFVRAGETARVFVVGERPPIHVGDEFRGQVEYIGGPAGGELQLLALDEVRPGHHDS</sequence>
<keyword evidence="2" id="KW-1185">Reference proteome</keyword>
<accession>A0ABW0BGW2</accession>
<dbReference type="EMBL" id="JBHSKD010000007">
    <property type="protein sequence ID" value="MFC5176549.1"/>
    <property type="molecule type" value="Genomic_DNA"/>
</dbReference>